<dbReference type="Gene3D" id="3.40.50.300">
    <property type="entry name" value="P-loop containing nucleotide triphosphate hydrolases"/>
    <property type="match status" value="1"/>
</dbReference>
<dbReference type="InterPro" id="IPR041617">
    <property type="entry name" value="TPR_MalT"/>
</dbReference>
<dbReference type="EMBL" id="BSNX01000075">
    <property type="protein sequence ID" value="GLQ75991.1"/>
    <property type="molecule type" value="Genomic_DNA"/>
</dbReference>
<name>A0AAV5P245_9VIBR</name>
<dbReference type="GO" id="GO:0005524">
    <property type="term" value="F:ATP binding"/>
    <property type="evidence" value="ECO:0007669"/>
    <property type="project" value="UniProtKB-KW"/>
</dbReference>
<evidence type="ECO:0000256" key="2">
    <source>
        <dbReference type="ARBA" id="ARBA00022840"/>
    </source>
</evidence>
<comment type="caution">
    <text evidence="4">The sequence shown here is derived from an EMBL/GenBank/DDBJ whole genome shotgun (WGS) entry which is preliminary data.</text>
</comment>
<dbReference type="InterPro" id="IPR041664">
    <property type="entry name" value="AAA_16"/>
</dbReference>
<dbReference type="Pfam" id="PF01381">
    <property type="entry name" value="HTH_3"/>
    <property type="match status" value="1"/>
</dbReference>
<evidence type="ECO:0000256" key="1">
    <source>
        <dbReference type="ARBA" id="ARBA00022741"/>
    </source>
</evidence>
<evidence type="ECO:0000313" key="5">
    <source>
        <dbReference type="Proteomes" id="UP001156690"/>
    </source>
</evidence>
<dbReference type="Pfam" id="PF17874">
    <property type="entry name" value="TPR_MalT"/>
    <property type="match status" value="1"/>
</dbReference>
<proteinExistence type="predicted"/>
<dbReference type="PANTHER" id="PTHR16305">
    <property type="entry name" value="TESTICULAR SOLUBLE ADENYLYL CYCLASE"/>
    <property type="match status" value="1"/>
</dbReference>
<dbReference type="InterPro" id="IPR027417">
    <property type="entry name" value="P-loop_NTPase"/>
</dbReference>
<gene>
    <name evidence="4" type="ORF">GCM10007932_53540</name>
</gene>
<dbReference type="SUPFAM" id="SSF48452">
    <property type="entry name" value="TPR-like"/>
    <property type="match status" value="2"/>
</dbReference>
<protein>
    <recommendedName>
        <fullName evidence="3">HTH cro/C1-type domain-containing protein</fullName>
    </recommendedName>
</protein>
<evidence type="ECO:0000313" key="4">
    <source>
        <dbReference type="EMBL" id="GLQ75991.1"/>
    </source>
</evidence>
<keyword evidence="5" id="KW-1185">Reference proteome</keyword>
<reference evidence="5" key="1">
    <citation type="journal article" date="2019" name="Int. J. Syst. Evol. Microbiol.">
        <title>The Global Catalogue of Microorganisms (GCM) 10K type strain sequencing project: providing services to taxonomists for standard genome sequencing and annotation.</title>
        <authorList>
            <consortium name="The Broad Institute Genomics Platform"/>
            <consortium name="The Broad Institute Genome Sequencing Center for Infectious Disease"/>
            <person name="Wu L."/>
            <person name="Ma J."/>
        </authorList>
    </citation>
    <scope>NUCLEOTIDE SEQUENCE [LARGE SCALE GENOMIC DNA]</scope>
    <source>
        <strain evidence="5">NBRC 15640</strain>
    </source>
</reference>
<dbReference type="SUPFAM" id="SSF47413">
    <property type="entry name" value="lambda repressor-like DNA-binding domains"/>
    <property type="match status" value="1"/>
</dbReference>
<keyword evidence="2" id="KW-0067">ATP-binding</keyword>
<dbReference type="GO" id="GO:0005737">
    <property type="term" value="C:cytoplasm"/>
    <property type="evidence" value="ECO:0007669"/>
    <property type="project" value="TreeGrafter"/>
</dbReference>
<dbReference type="GO" id="GO:0003677">
    <property type="term" value="F:DNA binding"/>
    <property type="evidence" value="ECO:0007669"/>
    <property type="project" value="InterPro"/>
</dbReference>
<dbReference type="Gene3D" id="1.25.40.10">
    <property type="entry name" value="Tetratricopeptide repeat domain"/>
    <property type="match status" value="2"/>
</dbReference>
<dbReference type="Proteomes" id="UP001156690">
    <property type="component" value="Unassembled WGS sequence"/>
</dbReference>
<dbReference type="Pfam" id="PF13191">
    <property type="entry name" value="AAA_16"/>
    <property type="match status" value="1"/>
</dbReference>
<dbReference type="InterPro" id="IPR019734">
    <property type="entry name" value="TPR_rpt"/>
</dbReference>
<dbReference type="GO" id="GO:0004016">
    <property type="term" value="F:adenylate cyclase activity"/>
    <property type="evidence" value="ECO:0007669"/>
    <property type="project" value="TreeGrafter"/>
</dbReference>
<dbReference type="CDD" id="cd00093">
    <property type="entry name" value="HTH_XRE"/>
    <property type="match status" value="1"/>
</dbReference>
<dbReference type="InterPro" id="IPR001387">
    <property type="entry name" value="Cro/C1-type_HTH"/>
</dbReference>
<keyword evidence="1" id="KW-0547">Nucleotide-binding</keyword>
<dbReference type="PROSITE" id="PS50943">
    <property type="entry name" value="HTH_CROC1"/>
    <property type="match status" value="1"/>
</dbReference>
<dbReference type="SUPFAM" id="SSF52540">
    <property type="entry name" value="P-loop containing nucleoside triphosphate hydrolases"/>
    <property type="match status" value="1"/>
</dbReference>
<dbReference type="AlphaFoldDB" id="A0AAV5P245"/>
<feature type="domain" description="HTH cro/C1-type" evidence="3">
    <location>
        <begin position="15"/>
        <end position="73"/>
    </location>
</feature>
<accession>A0AAV5P245</accession>
<dbReference type="Gene3D" id="1.10.260.40">
    <property type="entry name" value="lambda repressor-like DNA-binding domains"/>
    <property type="match status" value="1"/>
</dbReference>
<dbReference type="RefSeq" id="WP_126609665.1">
    <property type="nucleotide sequence ID" value="NZ_AP025145.1"/>
</dbReference>
<dbReference type="SMART" id="SM00530">
    <property type="entry name" value="HTH_XRE"/>
    <property type="match status" value="1"/>
</dbReference>
<sequence>MGSKDGRLPLNGDLLKQLRKQKGLSQERLAEQCAESRLYVSLSSIKRAESGNSILYRTAKELATFYSVEVEDLIQNSAPILQKKLSTIPEHTHQVLRLSIEVDDESLKSEVEKLNDRSNCYYIAEEGLLEFGWYSRSSDEFVFERIRRLCAMLQFTLKSHVRMFVESSPTNEQFTVQNTQVSHRAKLLLSQITWGDIVACPCFVSSNCARPRNVFLPEQPEFKDWRIVSMCQVQTDYFVGRQYELTQLSSTLSHLYDNHTGSTVCLTGMAGIGKTRLLHKFIEILEHKNCAPVRVQILNFGVVNSLVPTVNLIRSLFGFTPEDDGNHIRQSIAISPIASSHHLFIYWLMGLKLYESEQRLLDVMEHSARNRAISESINQLLSHRPAHLTQLVITVEDLHWANDLLLSIIQVLSSLTDRFPVMLVLTFRSEHHLVNTPDWFQSATTIALKPLNMDESIQLANWMAPGNQEAIQRCVEKASGHPLFLRQSLLCSRLGSDVPESLEHLVVVQLYKLDANNLSAIKAASVFGQCFNLEQLQFVLNDEHYYPRTLLEHGLIKHSEQGFMFHHDLICSAVQSQLSDSERRLLNEHCAKWFEERDKKQFALHSKRAQCKDAFTILIKSAKEYIGSFQFEQALELIEEAIEIVPKSETAYALNLKGNCLYSMGKVKECIHFLELAVNQNTDSNASSQYFIDLANPYQVVDAIDKALSILQTAQNISEPTQQYAQLSEVHSMRGNILFPTGNIESCEQEHQKALHYSIKANSPKAKAKALSGLGDCEYLKGNMINAHNNFKESLKICEENQYLEIEASNRYMLATTLIYQLDTSQALAQSQQSATLAYLTGNRRAEIVSRLTAAWVLLDYNALDQAENEINMALAIAKEFNAVRFIACLMETKARLKWYQNDAIKAREYIEIGLNLVEENNLHAFIGPWLSATKAMVSTFWQESRNALEQGEKWLKQPCAGHNALRFYQQGIRTAWNLKDRALLEKYRDLLCQCCEPSPWCEFYVEQADVMLGVLTQERTKTELETFNSKARELHMLQAQISLNEYDAIPSF</sequence>
<dbReference type="InterPro" id="IPR011990">
    <property type="entry name" value="TPR-like_helical_dom_sf"/>
</dbReference>
<dbReference type="SMART" id="SM00028">
    <property type="entry name" value="TPR"/>
    <property type="match status" value="4"/>
</dbReference>
<organism evidence="4 5">
    <name type="scientific">Vibrio penaeicida</name>
    <dbReference type="NCBI Taxonomy" id="104609"/>
    <lineage>
        <taxon>Bacteria</taxon>
        <taxon>Pseudomonadati</taxon>
        <taxon>Pseudomonadota</taxon>
        <taxon>Gammaproteobacteria</taxon>
        <taxon>Vibrionales</taxon>
        <taxon>Vibrionaceae</taxon>
        <taxon>Vibrio</taxon>
    </lineage>
</organism>
<dbReference type="InterPro" id="IPR010982">
    <property type="entry name" value="Lambda_DNA-bd_dom_sf"/>
</dbReference>
<evidence type="ECO:0000259" key="3">
    <source>
        <dbReference type="PROSITE" id="PS50943"/>
    </source>
</evidence>
<dbReference type="PANTHER" id="PTHR16305:SF28">
    <property type="entry name" value="GUANYLATE CYCLASE DOMAIN-CONTAINING PROTEIN"/>
    <property type="match status" value="1"/>
</dbReference>